<accession>A0A834SV58</accession>
<dbReference type="Proteomes" id="UP000634136">
    <property type="component" value="Unassembled WGS sequence"/>
</dbReference>
<organism evidence="1 2">
    <name type="scientific">Senna tora</name>
    <dbReference type="NCBI Taxonomy" id="362788"/>
    <lineage>
        <taxon>Eukaryota</taxon>
        <taxon>Viridiplantae</taxon>
        <taxon>Streptophyta</taxon>
        <taxon>Embryophyta</taxon>
        <taxon>Tracheophyta</taxon>
        <taxon>Spermatophyta</taxon>
        <taxon>Magnoliopsida</taxon>
        <taxon>eudicotyledons</taxon>
        <taxon>Gunneridae</taxon>
        <taxon>Pentapetalae</taxon>
        <taxon>rosids</taxon>
        <taxon>fabids</taxon>
        <taxon>Fabales</taxon>
        <taxon>Fabaceae</taxon>
        <taxon>Caesalpinioideae</taxon>
        <taxon>Cassia clade</taxon>
        <taxon>Senna</taxon>
    </lineage>
</organism>
<sequence length="58" mass="6458">MRFQTLRQTLDSGRSLANPDGLLINGQAHTTFNGDQVRDLGLDMEINMGLMEIMGKVH</sequence>
<protein>
    <submittedName>
        <fullName evidence="1">L-ascorbate oxidase-like protein</fullName>
    </submittedName>
</protein>
<name>A0A834SV58_9FABA</name>
<gene>
    <name evidence="1" type="ORF">G2W53_036504</name>
</gene>
<reference evidence="1" key="1">
    <citation type="submission" date="2020-09" db="EMBL/GenBank/DDBJ databases">
        <title>Genome-Enabled Discovery of Anthraquinone Biosynthesis in Senna tora.</title>
        <authorList>
            <person name="Kang S.-H."/>
            <person name="Pandey R.P."/>
            <person name="Lee C.-M."/>
            <person name="Sim J.-S."/>
            <person name="Jeong J.-T."/>
            <person name="Choi B.-S."/>
            <person name="Jung M."/>
            <person name="Ginzburg D."/>
            <person name="Zhao K."/>
            <person name="Won S.Y."/>
            <person name="Oh T.-J."/>
            <person name="Yu Y."/>
            <person name="Kim N.-H."/>
            <person name="Lee O.R."/>
            <person name="Lee T.-H."/>
            <person name="Bashyal P."/>
            <person name="Kim T.-S."/>
            <person name="Lee W.-H."/>
            <person name="Kawkins C."/>
            <person name="Kim C.-K."/>
            <person name="Kim J.S."/>
            <person name="Ahn B.O."/>
            <person name="Rhee S.Y."/>
            <person name="Sohng J.K."/>
        </authorList>
    </citation>
    <scope>NUCLEOTIDE SEQUENCE</scope>
    <source>
        <tissue evidence="1">Leaf</tissue>
    </source>
</reference>
<dbReference type="EMBL" id="JAAIUW010000011">
    <property type="protein sequence ID" value="KAF7809761.1"/>
    <property type="molecule type" value="Genomic_DNA"/>
</dbReference>
<dbReference type="OrthoDB" id="2121828at2759"/>
<evidence type="ECO:0000313" key="1">
    <source>
        <dbReference type="EMBL" id="KAF7809761.1"/>
    </source>
</evidence>
<dbReference type="AlphaFoldDB" id="A0A834SV58"/>
<comment type="caution">
    <text evidence="1">The sequence shown here is derived from an EMBL/GenBank/DDBJ whole genome shotgun (WGS) entry which is preliminary data.</text>
</comment>
<evidence type="ECO:0000313" key="2">
    <source>
        <dbReference type="Proteomes" id="UP000634136"/>
    </source>
</evidence>
<keyword evidence="2" id="KW-1185">Reference proteome</keyword>
<proteinExistence type="predicted"/>